<dbReference type="GO" id="GO:0016740">
    <property type="term" value="F:transferase activity"/>
    <property type="evidence" value="ECO:0007669"/>
    <property type="project" value="UniProtKB-KW"/>
</dbReference>
<dbReference type="InterPro" id="IPR004839">
    <property type="entry name" value="Aminotransferase_I/II_large"/>
</dbReference>
<keyword evidence="2" id="KW-0663">Pyridoxal phosphate</keyword>
<dbReference type="InterPro" id="IPR015424">
    <property type="entry name" value="PyrdxlP-dep_Trfase"/>
</dbReference>
<name>A0ABR4KBS3_9EURO</name>
<feature type="domain" description="Aminotransferase class I/classII large" evidence="3">
    <location>
        <begin position="39"/>
        <end position="411"/>
    </location>
</feature>
<dbReference type="InterPro" id="IPR050478">
    <property type="entry name" value="Ethylene_sulfur-biosynth"/>
</dbReference>
<evidence type="ECO:0000256" key="1">
    <source>
        <dbReference type="ARBA" id="ARBA00007441"/>
    </source>
</evidence>
<dbReference type="RefSeq" id="XP_070898952.1">
    <property type="nucleotide sequence ID" value="XM_071040216.1"/>
</dbReference>
<dbReference type="InterPro" id="IPR015422">
    <property type="entry name" value="PyrdxlP-dep_Trfase_small"/>
</dbReference>
<dbReference type="Proteomes" id="UP001610444">
    <property type="component" value="Unassembled WGS sequence"/>
</dbReference>
<proteinExistence type="inferred from homology"/>
<dbReference type="PRINTS" id="PR00753">
    <property type="entry name" value="ACCSYNTHASE"/>
</dbReference>
<dbReference type="PROSITE" id="PS00105">
    <property type="entry name" value="AA_TRANSFER_CLASS_1"/>
    <property type="match status" value="1"/>
</dbReference>
<dbReference type="CDD" id="cd00609">
    <property type="entry name" value="AAT_like"/>
    <property type="match status" value="1"/>
</dbReference>
<dbReference type="GeneID" id="98155380"/>
<evidence type="ECO:0000256" key="2">
    <source>
        <dbReference type="ARBA" id="ARBA00022898"/>
    </source>
</evidence>
<evidence type="ECO:0000313" key="5">
    <source>
        <dbReference type="Proteomes" id="UP001610444"/>
    </source>
</evidence>
<dbReference type="PANTHER" id="PTHR43795">
    <property type="entry name" value="BIFUNCTIONAL ASPARTATE AMINOTRANSFERASE AND GLUTAMATE/ASPARTATE-PREPHENATE AMINOTRANSFERASE-RELATED"/>
    <property type="match status" value="1"/>
</dbReference>
<dbReference type="EMBL" id="JBFXLR010000022">
    <property type="protein sequence ID" value="KAL2849727.1"/>
    <property type="molecule type" value="Genomic_DNA"/>
</dbReference>
<dbReference type="Gene3D" id="3.40.640.10">
    <property type="entry name" value="Type I PLP-dependent aspartate aminotransferase-like (Major domain)"/>
    <property type="match status" value="1"/>
</dbReference>
<keyword evidence="4" id="KW-0808">Transferase</keyword>
<evidence type="ECO:0000313" key="4">
    <source>
        <dbReference type="EMBL" id="KAL2849727.1"/>
    </source>
</evidence>
<organism evidence="4 5">
    <name type="scientific">Aspergillus pseudodeflectus</name>
    <dbReference type="NCBI Taxonomy" id="176178"/>
    <lineage>
        <taxon>Eukaryota</taxon>
        <taxon>Fungi</taxon>
        <taxon>Dikarya</taxon>
        <taxon>Ascomycota</taxon>
        <taxon>Pezizomycotina</taxon>
        <taxon>Eurotiomycetes</taxon>
        <taxon>Eurotiomycetidae</taxon>
        <taxon>Eurotiales</taxon>
        <taxon>Aspergillaceae</taxon>
        <taxon>Aspergillus</taxon>
        <taxon>Aspergillus subgen. Nidulantes</taxon>
    </lineage>
</organism>
<reference evidence="4 5" key="1">
    <citation type="submission" date="2024-07" db="EMBL/GenBank/DDBJ databases">
        <title>Section-level genome sequencing and comparative genomics of Aspergillus sections Usti and Cavernicolus.</title>
        <authorList>
            <consortium name="Lawrence Berkeley National Laboratory"/>
            <person name="Nybo J.L."/>
            <person name="Vesth T.C."/>
            <person name="Theobald S."/>
            <person name="Frisvad J.C."/>
            <person name="Larsen T.O."/>
            <person name="Kjaerboelling I."/>
            <person name="Rothschild-Mancinelli K."/>
            <person name="Lyhne E.K."/>
            <person name="Kogle M.E."/>
            <person name="Barry K."/>
            <person name="Clum A."/>
            <person name="Na H."/>
            <person name="Ledsgaard L."/>
            <person name="Lin J."/>
            <person name="Lipzen A."/>
            <person name="Kuo A."/>
            <person name="Riley R."/>
            <person name="Mondo S."/>
            <person name="LaButti K."/>
            <person name="Haridas S."/>
            <person name="Pangalinan J."/>
            <person name="Salamov A.A."/>
            <person name="Simmons B.A."/>
            <person name="Magnuson J.K."/>
            <person name="Chen J."/>
            <person name="Drula E."/>
            <person name="Henrissat B."/>
            <person name="Wiebenga A."/>
            <person name="Lubbers R.J."/>
            <person name="Gomes A.C."/>
            <person name="Macurrencykelacurrency M.R."/>
            <person name="Stajich J."/>
            <person name="Grigoriev I.V."/>
            <person name="Mortensen U.H."/>
            <person name="De vries R.P."/>
            <person name="Baker S.E."/>
            <person name="Andersen M.R."/>
        </authorList>
    </citation>
    <scope>NUCLEOTIDE SEQUENCE [LARGE SCALE GENOMIC DNA]</scope>
    <source>
        <strain evidence="4 5">CBS 756.74</strain>
    </source>
</reference>
<keyword evidence="5" id="KW-1185">Reference proteome</keyword>
<dbReference type="SUPFAM" id="SSF53383">
    <property type="entry name" value="PLP-dependent transferases"/>
    <property type="match status" value="1"/>
</dbReference>
<gene>
    <name evidence="4" type="ORF">BJX68DRAFT_237570</name>
</gene>
<comment type="similarity">
    <text evidence="1">Belongs to the class-I pyridoxal-phosphate-dependent aminotransferase family.</text>
</comment>
<dbReference type="InterPro" id="IPR015421">
    <property type="entry name" value="PyrdxlP-dep_Trfase_major"/>
</dbReference>
<dbReference type="InterPro" id="IPR004838">
    <property type="entry name" value="NHTrfase_class1_PyrdxlP-BS"/>
</dbReference>
<evidence type="ECO:0000259" key="3">
    <source>
        <dbReference type="Pfam" id="PF00155"/>
    </source>
</evidence>
<sequence length="417" mass="45818">MQNKISSRGLTLEARKPVFFDVLNNLWDPESNPDGIVNIGLAENGLMQAEMKSFINAQPGAENHALTYGDGFTGSKKLKAAMCHFLNRHFQPCVPLNPSHMCITSGASNALENCAWALCDPGDYVLVGRPYWTTFQSIFGNRAGVNILEVAMGAVDPMSMDAVARFEEAAEQARREDKRVKAILLCSPNNPLGRCYPEDVLKGYMRLCQKLGIHLISDELYGLSVWENPDSNDPTPFTSVLSIDSQKLVDPQLVHAVWGMSKDFGATGLRIGVLISQSNPQFLGACESTSLFSFPSSLADKAVAALLADDAFTDSFISTNRARLSESYQFVTEFCKANGIPYTHSNAALFVWIHLGAIVKDPNLTDEILLSRLRLEGVYMTSGATYASEEPGWFRVVIAHPRHVLEEGLSRMMRALG</sequence>
<accession>A0ABR4KBS3</accession>
<protein>
    <submittedName>
        <fullName evidence="4">Pyridoxal phosphate-dependent transferase</fullName>
    </submittedName>
</protein>
<dbReference type="Gene3D" id="3.90.1150.10">
    <property type="entry name" value="Aspartate Aminotransferase, domain 1"/>
    <property type="match status" value="1"/>
</dbReference>
<dbReference type="Pfam" id="PF00155">
    <property type="entry name" value="Aminotran_1_2"/>
    <property type="match status" value="1"/>
</dbReference>
<dbReference type="PANTHER" id="PTHR43795:SF63">
    <property type="entry name" value="PUTATIVE (AFU_ORTHOLOGUE AFUA_4G00630)-RELATED"/>
    <property type="match status" value="1"/>
</dbReference>
<comment type="caution">
    <text evidence="4">The sequence shown here is derived from an EMBL/GenBank/DDBJ whole genome shotgun (WGS) entry which is preliminary data.</text>
</comment>